<dbReference type="RefSeq" id="WP_098750403.1">
    <property type="nucleotide sequence ID" value="NZ_WHPN01000278.1"/>
</dbReference>
<organism evidence="1 2">
    <name type="scientific">Streptomyces lycii</name>
    <dbReference type="NCBI Taxonomy" id="2654337"/>
    <lineage>
        <taxon>Bacteria</taxon>
        <taxon>Bacillati</taxon>
        <taxon>Actinomycetota</taxon>
        <taxon>Actinomycetes</taxon>
        <taxon>Kitasatosporales</taxon>
        <taxon>Streptomycetaceae</taxon>
        <taxon>Streptomyces</taxon>
    </lineage>
</organism>
<accession>A0ABQ7FKP3</accession>
<proteinExistence type="predicted"/>
<comment type="caution">
    <text evidence="1">The sequence shown here is derived from an EMBL/GenBank/DDBJ whole genome shotgun (WGS) entry which is preliminary data.</text>
</comment>
<sequence>MTSLPRNRHRGRLTLPAGLPAQLGYDAVGMPVDLGKRIMKSLPRIGCVYADDQRCWWIVPAGSDIDVDWPPGTSYAVGARVTPPNVMGPPRRRPRMIHHPHGGSPYTPPIPLYVLTCHLTGTAPSWSPGASTAGAVAAR</sequence>
<evidence type="ECO:0000313" key="1">
    <source>
        <dbReference type="EMBL" id="KAF4408351.1"/>
    </source>
</evidence>
<protein>
    <submittedName>
        <fullName evidence="1">Uncharacterized protein</fullName>
    </submittedName>
</protein>
<dbReference type="EMBL" id="WHPN01000278">
    <property type="protein sequence ID" value="KAF4408351.1"/>
    <property type="molecule type" value="Genomic_DNA"/>
</dbReference>
<gene>
    <name evidence="1" type="ORF">GCU69_14785</name>
</gene>
<dbReference type="Proteomes" id="UP000621266">
    <property type="component" value="Unassembled WGS sequence"/>
</dbReference>
<keyword evidence="2" id="KW-1185">Reference proteome</keyword>
<name>A0ABQ7FKP3_9ACTN</name>
<reference evidence="1 2" key="1">
    <citation type="submission" date="2019-10" db="EMBL/GenBank/DDBJ databases">
        <title>Streptomyces tenebrisbrunneis sp.nov., an endogenous actinomycete isolated from of Lycium ruthenicum.</title>
        <authorList>
            <person name="Ma L."/>
        </authorList>
    </citation>
    <scope>NUCLEOTIDE SEQUENCE [LARGE SCALE GENOMIC DNA]</scope>
    <source>
        <strain evidence="1 2">TRM 66187</strain>
    </source>
</reference>
<evidence type="ECO:0000313" key="2">
    <source>
        <dbReference type="Proteomes" id="UP000621266"/>
    </source>
</evidence>